<dbReference type="STRING" id="1658172.A0A1B7P6U4"/>
<feature type="signal peptide" evidence="2">
    <location>
        <begin position="1"/>
        <end position="19"/>
    </location>
</feature>
<dbReference type="EMBL" id="LGUA01000051">
    <property type="protein sequence ID" value="OAX84754.1"/>
    <property type="molecule type" value="Genomic_DNA"/>
</dbReference>
<dbReference type="Gene3D" id="3.20.20.80">
    <property type="entry name" value="Glycosidases"/>
    <property type="match status" value="1"/>
</dbReference>
<dbReference type="SUPFAM" id="SSF51445">
    <property type="entry name" value="(Trans)glycosidases"/>
    <property type="match status" value="1"/>
</dbReference>
<feature type="compositionally biased region" description="Pro residues" evidence="1">
    <location>
        <begin position="52"/>
        <end position="68"/>
    </location>
</feature>
<dbReference type="GO" id="GO:0009277">
    <property type="term" value="C:fungal-type cell wall"/>
    <property type="evidence" value="ECO:0007669"/>
    <property type="project" value="TreeGrafter"/>
</dbReference>
<keyword evidence="2" id="KW-0732">Signal</keyword>
<protein>
    <recommendedName>
        <fullName evidence="3">Asl1-like glycosyl hydrolase catalytic domain-containing protein</fullName>
    </recommendedName>
</protein>
<evidence type="ECO:0000313" key="5">
    <source>
        <dbReference type="Proteomes" id="UP000091918"/>
    </source>
</evidence>
<dbReference type="GO" id="GO:0071966">
    <property type="term" value="P:fungal-type cell wall polysaccharide metabolic process"/>
    <property type="evidence" value="ECO:0007669"/>
    <property type="project" value="TreeGrafter"/>
</dbReference>
<feature type="region of interest" description="Disordered" evidence="1">
    <location>
        <begin position="39"/>
        <end position="75"/>
    </location>
</feature>
<dbReference type="PANTHER" id="PTHR34154:SF10">
    <property type="entry name" value="ASL1-LIKE GLYCOSYL HYDROLASE CATALYTIC DOMAIN-CONTAINING PROTEIN"/>
    <property type="match status" value="1"/>
</dbReference>
<proteinExistence type="predicted"/>
<reference evidence="4 5" key="1">
    <citation type="submission" date="2015-07" db="EMBL/GenBank/DDBJ databases">
        <title>Emmonsia species relationships and genome sequence.</title>
        <authorList>
            <person name="Cuomo C.A."/>
            <person name="Schwartz I.S."/>
            <person name="Kenyon C."/>
            <person name="de Hoog G.S."/>
            <person name="Govender N.P."/>
            <person name="Botha A."/>
            <person name="Moreno L."/>
            <person name="de Vries M."/>
            <person name="Munoz J.F."/>
            <person name="Stielow J.B."/>
        </authorList>
    </citation>
    <scope>NUCLEOTIDE SEQUENCE [LARGE SCALE GENOMIC DNA]</scope>
    <source>
        <strain evidence="4 5">CBS 136260</strain>
    </source>
</reference>
<evidence type="ECO:0000313" key="4">
    <source>
        <dbReference type="EMBL" id="OAX84754.1"/>
    </source>
</evidence>
<dbReference type="InterPro" id="IPR024655">
    <property type="entry name" value="Asl1_glyco_hydro_catalytic"/>
</dbReference>
<feature type="domain" description="Asl1-like glycosyl hydrolase catalytic" evidence="3">
    <location>
        <begin position="74"/>
        <end position="283"/>
    </location>
</feature>
<feature type="chain" id="PRO_5008598464" description="Asl1-like glycosyl hydrolase catalytic domain-containing protein" evidence="2">
    <location>
        <begin position="20"/>
        <end position="300"/>
    </location>
</feature>
<gene>
    <name evidence="4" type="ORF">ACJ72_00864</name>
</gene>
<evidence type="ECO:0000256" key="2">
    <source>
        <dbReference type="SAM" id="SignalP"/>
    </source>
</evidence>
<organism evidence="4 5">
    <name type="scientific">Emergomyces africanus</name>
    <dbReference type="NCBI Taxonomy" id="1955775"/>
    <lineage>
        <taxon>Eukaryota</taxon>
        <taxon>Fungi</taxon>
        <taxon>Dikarya</taxon>
        <taxon>Ascomycota</taxon>
        <taxon>Pezizomycotina</taxon>
        <taxon>Eurotiomycetes</taxon>
        <taxon>Eurotiomycetidae</taxon>
        <taxon>Onygenales</taxon>
        <taxon>Ajellomycetaceae</taxon>
        <taxon>Emergomyces</taxon>
    </lineage>
</organism>
<evidence type="ECO:0000256" key="1">
    <source>
        <dbReference type="SAM" id="MobiDB-lite"/>
    </source>
</evidence>
<keyword evidence="5" id="KW-1185">Reference proteome</keyword>
<dbReference type="InterPro" id="IPR017853">
    <property type="entry name" value="GH"/>
</dbReference>
<dbReference type="OrthoDB" id="43654at2759"/>
<dbReference type="Pfam" id="PF11790">
    <property type="entry name" value="Glyco_hydro_cc"/>
    <property type="match status" value="1"/>
</dbReference>
<sequence length="300" mass="31883">MVSFKSILVSSLLVRAVSCSPVAGHPPIVRPSAMLGPPIMAGPHPIAGPHQSPTPTPSGTPPDTPPDTPSGKRGLAYNNPKLLSAFFQTGGPFSWSYNWASRPGGNSPNVEFVPMLWGPRAFGSWQSDASASLAAGSAHLLAFNEPDIAEQANMSPQAAAEAYQMYMNPFAGKAKLGSPAVSNGGPPLGLTWMANFLTACGGKCHIDFLVIHWYNGAWLVEDFKNHVSAAIALAMQYGIDKVWITEFGAHGDEGAQAQFLKEVLPWLDSNPGVERYAYFFVDQLVRGDSLSLVGKAFSAV</sequence>
<accession>A0A1B7P6U4</accession>
<dbReference type="Proteomes" id="UP000091918">
    <property type="component" value="Unassembled WGS sequence"/>
</dbReference>
<name>A0A1B7P6U4_9EURO</name>
<comment type="caution">
    <text evidence="4">The sequence shown here is derived from an EMBL/GenBank/DDBJ whole genome shotgun (WGS) entry which is preliminary data.</text>
</comment>
<dbReference type="AlphaFoldDB" id="A0A1B7P6U4"/>
<dbReference type="PANTHER" id="PTHR34154">
    <property type="entry name" value="ALKALI-SENSITIVE LINKAGE PROTEIN 1"/>
    <property type="match status" value="1"/>
</dbReference>
<dbReference type="InterPro" id="IPR053183">
    <property type="entry name" value="ASL1"/>
</dbReference>
<evidence type="ECO:0000259" key="3">
    <source>
        <dbReference type="Pfam" id="PF11790"/>
    </source>
</evidence>